<dbReference type="InterPro" id="IPR000073">
    <property type="entry name" value="AB_hydrolase_1"/>
</dbReference>
<dbReference type="Gene3D" id="3.40.50.1820">
    <property type="entry name" value="alpha/beta hydrolase"/>
    <property type="match status" value="1"/>
</dbReference>
<dbReference type="PANTHER" id="PTHR43798:SF31">
    <property type="entry name" value="AB HYDROLASE SUPERFAMILY PROTEIN YCLE"/>
    <property type="match status" value="1"/>
</dbReference>
<geneLocation type="plasmid" evidence="4 5">
    <name>p_unnamed1</name>
</geneLocation>
<sequence length="352" mass="37259">MPATTLPALVLLHGFLESPAIWPDFLGDAFADYPVLTPALPGYVGPTDQATDYSLEAAADALRATLAAAGVGRGGLIGHSMGGYVALAFAEQYPGLVAGLGLFHSSALPDSEEDMERRLRNRTFMEEHGMAAFAAEFIQPQLSPTHRESLTHHVALLQGLAGAVPLPVALGSLQAMAQRPDRRAVLEKATYPVLFLAGKDDRAVPPEKTHQESLFPDTCTGVGLAGVGCVAQLFIRASRRRGNRLRAGSTDGFFIGCAAARGPVLVAGFRSSLRPPRAAQRPARRGSGHAGGSGPSAQLPVNQQDRGHNARQAQQPSLMKTNPRTHMLLAYVLPPTYPYHPAPCARSTQGVS</sequence>
<accession>A0A7H0H143</accession>
<dbReference type="GO" id="GO:0016020">
    <property type="term" value="C:membrane"/>
    <property type="evidence" value="ECO:0007669"/>
    <property type="project" value="TreeGrafter"/>
</dbReference>
<dbReference type="SUPFAM" id="SSF53474">
    <property type="entry name" value="alpha/beta-Hydrolases"/>
    <property type="match status" value="1"/>
</dbReference>
<reference evidence="4 5" key="1">
    <citation type="submission" date="2020-08" db="EMBL/GenBank/DDBJ databases">
        <title>Genome sequence of Hymenobacter qilianensis JCM 19763T.</title>
        <authorList>
            <person name="Hyun D.-W."/>
            <person name="Bae J.-W."/>
        </authorList>
    </citation>
    <scope>NUCLEOTIDE SEQUENCE [LARGE SCALE GENOMIC DNA]</scope>
    <source>
        <strain evidence="4 5">JCM 19763</strain>
        <plasmid evidence="4 5">p_unnamed1</plasmid>
    </source>
</reference>
<evidence type="ECO:0000313" key="4">
    <source>
        <dbReference type="EMBL" id="QNP54259.1"/>
    </source>
</evidence>
<dbReference type="PANTHER" id="PTHR43798">
    <property type="entry name" value="MONOACYLGLYCEROL LIPASE"/>
    <property type="match status" value="1"/>
</dbReference>
<dbReference type="Pfam" id="PF00561">
    <property type="entry name" value="Abhydrolase_1"/>
    <property type="match status" value="1"/>
</dbReference>
<evidence type="ECO:0000256" key="1">
    <source>
        <dbReference type="ARBA" id="ARBA00022801"/>
    </source>
</evidence>
<gene>
    <name evidence="4" type="ORF">H9L05_21545</name>
</gene>
<proteinExistence type="predicted"/>
<dbReference type="InterPro" id="IPR029058">
    <property type="entry name" value="AB_hydrolase_fold"/>
</dbReference>
<evidence type="ECO:0000259" key="3">
    <source>
        <dbReference type="Pfam" id="PF00561"/>
    </source>
</evidence>
<dbReference type="RefSeq" id="WP_187734418.1">
    <property type="nucleotide sequence ID" value="NZ_BMFN01000005.1"/>
</dbReference>
<keyword evidence="4" id="KW-0614">Plasmid</keyword>
<dbReference type="InterPro" id="IPR050266">
    <property type="entry name" value="AB_hydrolase_sf"/>
</dbReference>
<keyword evidence="5" id="KW-1185">Reference proteome</keyword>
<evidence type="ECO:0000313" key="5">
    <source>
        <dbReference type="Proteomes" id="UP000516093"/>
    </source>
</evidence>
<dbReference type="Proteomes" id="UP000516093">
    <property type="component" value="Plasmid p_unnamed1"/>
</dbReference>
<dbReference type="GO" id="GO:0016787">
    <property type="term" value="F:hydrolase activity"/>
    <property type="evidence" value="ECO:0007669"/>
    <property type="project" value="UniProtKB-KW"/>
</dbReference>
<dbReference type="PRINTS" id="PR00111">
    <property type="entry name" value="ABHYDROLASE"/>
</dbReference>
<feature type="compositionally biased region" description="Polar residues" evidence="2">
    <location>
        <begin position="311"/>
        <end position="321"/>
    </location>
</feature>
<dbReference type="EMBL" id="CP060785">
    <property type="protein sequence ID" value="QNP54259.1"/>
    <property type="molecule type" value="Genomic_DNA"/>
</dbReference>
<evidence type="ECO:0000256" key="2">
    <source>
        <dbReference type="SAM" id="MobiDB-lite"/>
    </source>
</evidence>
<dbReference type="KEGG" id="hqi:H9L05_21545"/>
<feature type="domain" description="AB hydrolase-1" evidence="3">
    <location>
        <begin position="7"/>
        <end position="119"/>
    </location>
</feature>
<name>A0A7H0H143_9BACT</name>
<organism evidence="4 5">
    <name type="scientific">Hymenobacter qilianensis</name>
    <dbReference type="NCBI Taxonomy" id="1385715"/>
    <lineage>
        <taxon>Bacteria</taxon>
        <taxon>Pseudomonadati</taxon>
        <taxon>Bacteroidota</taxon>
        <taxon>Cytophagia</taxon>
        <taxon>Cytophagales</taxon>
        <taxon>Hymenobacteraceae</taxon>
        <taxon>Hymenobacter</taxon>
    </lineage>
</organism>
<protein>
    <submittedName>
        <fullName evidence="4">Alpha/beta fold hydrolase</fullName>
    </submittedName>
</protein>
<feature type="region of interest" description="Disordered" evidence="2">
    <location>
        <begin position="273"/>
        <end position="321"/>
    </location>
</feature>
<keyword evidence="1 4" id="KW-0378">Hydrolase</keyword>
<dbReference type="AlphaFoldDB" id="A0A7H0H143"/>